<evidence type="ECO:0000313" key="2">
    <source>
        <dbReference type="Proteomes" id="UP001548832"/>
    </source>
</evidence>
<dbReference type="RefSeq" id="WP_354461713.1">
    <property type="nucleotide sequence ID" value="NZ_JBEWSZ010000001.1"/>
</dbReference>
<comment type="caution">
    <text evidence="1">The sequence shown here is derived from an EMBL/GenBank/DDBJ whole genome shotgun (WGS) entry which is preliminary data.</text>
</comment>
<accession>A0ABV2DIB2</accession>
<dbReference type="EMBL" id="JBEWSZ010000001">
    <property type="protein sequence ID" value="MET2829796.1"/>
    <property type="molecule type" value="Genomic_DNA"/>
</dbReference>
<proteinExistence type="predicted"/>
<sequence length="175" mass="19847">MTFRARNVLDDCRVGLSMLEDETDVRRWRVHWAASVALIRAVGHVLDKVDGEDPIIKQAASAAFKQWKGADPRHEIFREFIERERNNLLKEYRSDVHPDAEVALAFEFSAQPASGGVPVRYAQIAEIDENIYRPFLGGAWEGIDARDVLSDAIEWWDGELTAIELEVARKRSGAK</sequence>
<evidence type="ECO:0000313" key="1">
    <source>
        <dbReference type="EMBL" id="MET2829796.1"/>
    </source>
</evidence>
<organism evidence="1 2">
    <name type="scientific">Mesorhizobium shangrilense</name>
    <dbReference type="NCBI Taxonomy" id="460060"/>
    <lineage>
        <taxon>Bacteria</taxon>
        <taxon>Pseudomonadati</taxon>
        <taxon>Pseudomonadota</taxon>
        <taxon>Alphaproteobacteria</taxon>
        <taxon>Hyphomicrobiales</taxon>
        <taxon>Phyllobacteriaceae</taxon>
        <taxon>Mesorhizobium</taxon>
    </lineage>
</organism>
<dbReference type="Proteomes" id="UP001548832">
    <property type="component" value="Unassembled WGS sequence"/>
</dbReference>
<protein>
    <submittedName>
        <fullName evidence="1">Uncharacterized protein</fullName>
    </submittedName>
</protein>
<keyword evidence="2" id="KW-1185">Reference proteome</keyword>
<reference evidence="1 2" key="1">
    <citation type="submission" date="2024-06" db="EMBL/GenBank/DDBJ databases">
        <authorList>
            <person name="Kim D.-U."/>
        </authorList>
    </citation>
    <scope>NUCLEOTIDE SEQUENCE [LARGE SCALE GENOMIC DNA]</scope>
    <source>
        <strain evidence="1 2">KACC15460</strain>
    </source>
</reference>
<gene>
    <name evidence="1" type="ORF">ABVQ20_22740</name>
</gene>
<name>A0ABV2DIB2_9HYPH</name>